<dbReference type="OrthoDB" id="799853at2"/>
<dbReference type="EMBL" id="SRSO01000008">
    <property type="protein sequence ID" value="TGV03170.1"/>
    <property type="molecule type" value="Genomic_DNA"/>
</dbReference>
<dbReference type="RefSeq" id="WP_135876587.1">
    <property type="nucleotide sequence ID" value="NZ_SRSO01000008.1"/>
</dbReference>
<dbReference type="Proteomes" id="UP000307602">
    <property type="component" value="Unassembled WGS sequence"/>
</dbReference>
<evidence type="ECO:0000313" key="2">
    <source>
        <dbReference type="Proteomes" id="UP000307602"/>
    </source>
</evidence>
<name>A0A4S1DYA6_9FLAO</name>
<evidence type="ECO:0008006" key="3">
    <source>
        <dbReference type="Google" id="ProtNLM"/>
    </source>
</evidence>
<sequence>MLKNVISFIISISCVFGWSQHIKFESFETSSGLSNNSVIDIENDLDGGLWIATWDGLNYYDGYEFTIYKHDVNDNTSIPGNYIVKLERDNAGFIWIFTRGGNVSKYIGNNKFQNLKFDEAPKRMEVSKKGNIIIQTEIFHKIQECLLKE</sequence>
<reference evidence="1 2" key="1">
    <citation type="submission" date="2019-04" db="EMBL/GenBank/DDBJ databases">
        <authorList>
            <person name="Liu A."/>
        </authorList>
    </citation>
    <scope>NUCLEOTIDE SEQUENCE [LARGE SCALE GENOMIC DNA]</scope>
    <source>
        <strain evidence="1 2">RZ03</strain>
    </source>
</reference>
<protein>
    <recommendedName>
        <fullName evidence="3">Histidine kinase</fullName>
    </recommendedName>
</protein>
<accession>A0A4S1DYA6</accession>
<dbReference type="AlphaFoldDB" id="A0A4S1DYA6"/>
<keyword evidence="2" id="KW-1185">Reference proteome</keyword>
<evidence type="ECO:0000313" key="1">
    <source>
        <dbReference type="EMBL" id="TGV03170.1"/>
    </source>
</evidence>
<gene>
    <name evidence="1" type="ORF">EM932_07615</name>
</gene>
<dbReference type="InterPro" id="IPR015943">
    <property type="entry name" value="WD40/YVTN_repeat-like_dom_sf"/>
</dbReference>
<organism evidence="1 2">
    <name type="scientific">Flavivirga rizhaonensis</name>
    <dbReference type="NCBI Taxonomy" id="2559571"/>
    <lineage>
        <taxon>Bacteria</taxon>
        <taxon>Pseudomonadati</taxon>
        <taxon>Bacteroidota</taxon>
        <taxon>Flavobacteriia</taxon>
        <taxon>Flavobacteriales</taxon>
        <taxon>Flavobacteriaceae</taxon>
        <taxon>Flavivirga</taxon>
    </lineage>
</organism>
<proteinExistence type="predicted"/>
<comment type="caution">
    <text evidence="1">The sequence shown here is derived from an EMBL/GenBank/DDBJ whole genome shotgun (WGS) entry which is preliminary data.</text>
</comment>
<dbReference type="Gene3D" id="2.130.10.10">
    <property type="entry name" value="YVTN repeat-like/Quinoprotein amine dehydrogenase"/>
    <property type="match status" value="1"/>
</dbReference>